<dbReference type="GO" id="GO:0008360">
    <property type="term" value="P:regulation of cell shape"/>
    <property type="evidence" value="ECO:0007669"/>
    <property type="project" value="UniProtKB-KW"/>
</dbReference>
<protein>
    <recommendedName>
        <fullName evidence="7">UDP-N-acetylmuramoyl-L-alanyl-D-glutamate--2,6-diaminopimelate ligase</fullName>
        <ecNumber evidence="7">6.3.2.13</ecNumber>
    </recommendedName>
    <alternativeName>
        <fullName evidence="7">Meso-A2pm-adding enzyme</fullName>
    </alternativeName>
    <alternativeName>
        <fullName evidence="7">Meso-diaminopimelate-adding enzyme</fullName>
    </alternativeName>
    <alternativeName>
        <fullName evidence="7">UDP-MurNAc-L-Ala-D-Glu:meso-diaminopimelate ligase</fullName>
    </alternativeName>
    <alternativeName>
        <fullName evidence="7">UDP-MurNAc-tripeptide synthetase</fullName>
    </alternativeName>
    <alternativeName>
        <fullName evidence="7">UDP-N-acetylmuramyl-tripeptide synthetase</fullName>
    </alternativeName>
</protein>
<evidence type="ECO:0000256" key="8">
    <source>
        <dbReference type="RuleBase" id="RU004135"/>
    </source>
</evidence>
<comment type="pathway">
    <text evidence="7 8">Cell wall biogenesis; peptidoglycan biosynthesis.</text>
</comment>
<keyword evidence="2 7" id="KW-0132">Cell division</keyword>
<keyword evidence="7" id="KW-0547">Nucleotide-binding</keyword>
<dbReference type="Gene3D" id="3.40.1390.10">
    <property type="entry name" value="MurE/MurF, N-terminal domain"/>
    <property type="match status" value="1"/>
</dbReference>
<dbReference type="InterPro" id="IPR036565">
    <property type="entry name" value="Mur-like_cat_sf"/>
</dbReference>
<dbReference type="UniPathway" id="UPA00219"/>
<dbReference type="AlphaFoldDB" id="A0A7G1QAU9"/>
<evidence type="ECO:0000256" key="6">
    <source>
        <dbReference type="ARBA" id="ARBA00023316"/>
    </source>
</evidence>
<organism evidence="12 13">
    <name type="scientific">Candidatus Nitrosacidococcus tergens</name>
    <dbReference type="NCBI Taxonomy" id="553981"/>
    <lineage>
        <taxon>Bacteria</taxon>
        <taxon>Pseudomonadati</taxon>
        <taxon>Pseudomonadota</taxon>
        <taxon>Gammaproteobacteria</taxon>
        <taxon>Chromatiales</taxon>
        <taxon>Chromatiaceae</taxon>
        <taxon>Candidatus Nitrosacidococcus</taxon>
    </lineage>
</organism>
<dbReference type="PANTHER" id="PTHR23135">
    <property type="entry name" value="MUR LIGASE FAMILY MEMBER"/>
    <property type="match status" value="1"/>
</dbReference>
<dbReference type="EMBL" id="LR778175">
    <property type="protein sequence ID" value="CAB1276942.1"/>
    <property type="molecule type" value="Genomic_DNA"/>
</dbReference>
<gene>
    <name evidence="7 12" type="primary">murE</name>
    <name evidence="12" type="ORF">NSCAC_1422</name>
</gene>
<keyword evidence="7" id="KW-0963">Cytoplasm</keyword>
<name>A0A7G1QAU9_9GAMM</name>
<dbReference type="NCBIfam" id="NF001126">
    <property type="entry name" value="PRK00139.1-4"/>
    <property type="match status" value="1"/>
</dbReference>
<comment type="catalytic activity">
    <reaction evidence="7">
        <text>UDP-N-acetyl-alpha-D-muramoyl-L-alanyl-D-glutamate + meso-2,6-diaminopimelate + ATP = UDP-N-acetyl-alpha-D-muramoyl-L-alanyl-gamma-D-glutamyl-meso-2,6-diaminopimelate + ADP + phosphate + H(+)</text>
        <dbReference type="Rhea" id="RHEA:23676"/>
        <dbReference type="ChEBI" id="CHEBI:15378"/>
        <dbReference type="ChEBI" id="CHEBI:30616"/>
        <dbReference type="ChEBI" id="CHEBI:43474"/>
        <dbReference type="ChEBI" id="CHEBI:57791"/>
        <dbReference type="ChEBI" id="CHEBI:83900"/>
        <dbReference type="ChEBI" id="CHEBI:83905"/>
        <dbReference type="ChEBI" id="CHEBI:456216"/>
        <dbReference type="EC" id="6.3.2.13"/>
    </reaction>
</comment>
<dbReference type="SUPFAM" id="SSF53623">
    <property type="entry name" value="MurD-like peptide ligases, catalytic domain"/>
    <property type="match status" value="1"/>
</dbReference>
<evidence type="ECO:0000256" key="2">
    <source>
        <dbReference type="ARBA" id="ARBA00022618"/>
    </source>
</evidence>
<comment type="PTM">
    <text evidence="7">Carboxylation is probably crucial for Mg(2+) binding and, consequently, for the gamma-phosphate positioning of ATP.</text>
</comment>
<feature type="binding site" evidence="7">
    <location>
        <position position="473"/>
    </location>
    <ligand>
        <name>meso-2,6-diaminopimelate</name>
        <dbReference type="ChEBI" id="CHEBI:57791"/>
    </ligand>
</feature>
<dbReference type="Gene3D" id="3.90.190.20">
    <property type="entry name" value="Mur ligase, C-terminal domain"/>
    <property type="match status" value="1"/>
</dbReference>
<feature type="domain" description="Mur ligase central" evidence="11">
    <location>
        <begin position="124"/>
        <end position="323"/>
    </location>
</feature>
<feature type="binding site" evidence="7">
    <location>
        <begin position="126"/>
        <end position="132"/>
    </location>
    <ligand>
        <name>ATP</name>
        <dbReference type="ChEBI" id="CHEBI:30616"/>
    </ligand>
</feature>
<keyword evidence="5 7" id="KW-0131">Cell cycle</keyword>
<dbReference type="Pfam" id="PF08245">
    <property type="entry name" value="Mur_ligase_M"/>
    <property type="match status" value="1"/>
</dbReference>
<dbReference type="GO" id="GO:0008765">
    <property type="term" value="F:UDP-N-acetylmuramoylalanyl-D-glutamate-2,6-diaminopimelate ligase activity"/>
    <property type="evidence" value="ECO:0007669"/>
    <property type="project" value="UniProtKB-UniRule"/>
</dbReference>
<dbReference type="GO" id="GO:0005524">
    <property type="term" value="F:ATP binding"/>
    <property type="evidence" value="ECO:0007669"/>
    <property type="project" value="UniProtKB-UniRule"/>
</dbReference>
<dbReference type="GO" id="GO:0005737">
    <property type="term" value="C:cytoplasm"/>
    <property type="evidence" value="ECO:0007669"/>
    <property type="project" value="UniProtKB-SubCell"/>
</dbReference>
<dbReference type="InterPro" id="IPR036615">
    <property type="entry name" value="Mur_ligase_C_dom_sf"/>
</dbReference>
<dbReference type="KEGG" id="ntg:NSCAC_1422"/>
<comment type="caution">
    <text evidence="7">Lacks conserved residue(s) required for the propagation of feature annotation.</text>
</comment>
<feature type="modified residue" description="N6-carboxylysine" evidence="7">
    <location>
        <position position="235"/>
    </location>
</feature>
<evidence type="ECO:0000256" key="4">
    <source>
        <dbReference type="ARBA" id="ARBA00022984"/>
    </source>
</evidence>
<feature type="short sequence motif" description="Meso-diaminopimelate recognition motif" evidence="7">
    <location>
        <begin position="422"/>
        <end position="425"/>
    </location>
</feature>
<comment type="function">
    <text evidence="7">Catalyzes the addition of meso-diaminopimelic acid to the nucleotide precursor UDP-N-acetylmuramoyl-L-alanyl-D-glutamate (UMAG) in the biosynthesis of bacterial cell-wall peptidoglycan.</text>
</comment>
<proteinExistence type="inferred from homology"/>
<keyword evidence="7" id="KW-0067">ATP-binding</keyword>
<keyword evidence="4 7" id="KW-0573">Peptidoglycan synthesis</keyword>
<dbReference type="GO" id="GO:0071555">
    <property type="term" value="P:cell wall organization"/>
    <property type="evidence" value="ECO:0007669"/>
    <property type="project" value="UniProtKB-KW"/>
</dbReference>
<dbReference type="RefSeq" id="WP_197744103.1">
    <property type="nucleotide sequence ID" value="NZ_LR778175.1"/>
</dbReference>
<evidence type="ECO:0000313" key="12">
    <source>
        <dbReference type="EMBL" id="CAB1276942.1"/>
    </source>
</evidence>
<dbReference type="InterPro" id="IPR004101">
    <property type="entry name" value="Mur_ligase_C"/>
</dbReference>
<dbReference type="NCBIfam" id="NF001124">
    <property type="entry name" value="PRK00139.1-2"/>
    <property type="match status" value="1"/>
</dbReference>
<feature type="binding site" evidence="7">
    <location>
        <begin position="422"/>
        <end position="425"/>
    </location>
    <ligand>
        <name>meso-2,6-diaminopimelate</name>
        <dbReference type="ChEBI" id="CHEBI:57791"/>
    </ligand>
</feature>
<feature type="binding site" evidence="7">
    <location>
        <position position="195"/>
    </location>
    <ligand>
        <name>UDP-N-acetyl-alpha-D-muramoyl-L-alanyl-D-glutamate</name>
        <dbReference type="ChEBI" id="CHEBI:83900"/>
    </ligand>
</feature>
<feature type="binding site" evidence="7">
    <location>
        <position position="37"/>
    </location>
    <ligand>
        <name>UDP-N-acetyl-alpha-D-muramoyl-L-alanyl-D-glutamate</name>
        <dbReference type="ChEBI" id="CHEBI:83900"/>
    </ligand>
</feature>
<evidence type="ECO:0000259" key="11">
    <source>
        <dbReference type="Pfam" id="PF08245"/>
    </source>
</evidence>
<feature type="binding site" evidence="7">
    <location>
        <position position="477"/>
    </location>
    <ligand>
        <name>meso-2,6-diaminopimelate</name>
        <dbReference type="ChEBI" id="CHEBI:57791"/>
    </ligand>
</feature>
<dbReference type="GO" id="GO:0000287">
    <property type="term" value="F:magnesium ion binding"/>
    <property type="evidence" value="ECO:0007669"/>
    <property type="project" value="UniProtKB-UniRule"/>
</dbReference>
<dbReference type="InterPro" id="IPR013221">
    <property type="entry name" value="Mur_ligase_cen"/>
</dbReference>
<evidence type="ECO:0000313" key="13">
    <source>
        <dbReference type="Proteomes" id="UP000516072"/>
    </source>
</evidence>
<dbReference type="Proteomes" id="UP000516072">
    <property type="component" value="Chromosome"/>
</dbReference>
<dbReference type="PANTHER" id="PTHR23135:SF4">
    <property type="entry name" value="UDP-N-ACETYLMURAMOYL-L-ALANYL-D-GLUTAMATE--2,6-DIAMINOPIMELATE LIGASE MURE HOMOLOG, CHLOROPLASTIC"/>
    <property type="match status" value="1"/>
</dbReference>
<sequence length="509" mass="56667">MEQNYQHSLMSLLREWLEPNSINLDHNPIISHICMNSREVNSGSLFFACLGQKELGHNYIPETINKGVRAIIFDSAIPISLEIQSQLQALNILCIPIPELHKKIGCIADQFYFYPSKQIRITGITGTNGKTSVSHFLVQALHSEQTPCGIIGTLGIGTLESVTPSKLTTPDSLSIHKHLSDFCNVGVSNVVIEVSSHALDQGRVNGINFNNAIFTNLSRDHLDYHHNMANYEAAKSKLFHWPELEYAVINIDDKIGCNLISKVSNSTKVISYGLSDNASLQAKCIHYNKSEISLEIQGKWGSSLLQCPLLGKFNVYNILAALGGLLAHNIPFDEALERLSQIKTVPGRMELLENPAGPLVVVDYAHTPDALSQVLYSLKEHLDPKGKLWCIFGCGGNRDSGKRSLMGEVAEQFSDFVVLTDDNPREEDPVQIIIDIMSGMKHPDKIYKYRPRSEAISRTIQLAKSKDIILIAGKGHEEYQQIGTKFHPFSDKQCAQQALKDHKNNFIRS</sequence>
<keyword evidence="7" id="KW-0460">Magnesium</keyword>
<evidence type="ECO:0000259" key="9">
    <source>
        <dbReference type="Pfam" id="PF01225"/>
    </source>
</evidence>
<evidence type="ECO:0000259" key="10">
    <source>
        <dbReference type="Pfam" id="PF02875"/>
    </source>
</evidence>
<keyword evidence="7 12" id="KW-0436">Ligase</keyword>
<keyword evidence="6 7" id="KW-0961">Cell wall biogenesis/degradation</keyword>
<keyword evidence="13" id="KW-1185">Reference proteome</keyword>
<dbReference type="SUPFAM" id="SSF53244">
    <property type="entry name" value="MurD-like peptide ligases, peptide-binding domain"/>
    <property type="match status" value="1"/>
</dbReference>
<dbReference type="EC" id="6.3.2.13" evidence="7"/>
<comment type="subcellular location">
    <subcellularLocation>
        <location evidence="7 8">Cytoplasm</location>
    </subcellularLocation>
</comment>
<evidence type="ECO:0000256" key="1">
    <source>
        <dbReference type="ARBA" id="ARBA00005898"/>
    </source>
</evidence>
<dbReference type="InterPro" id="IPR005761">
    <property type="entry name" value="UDP-N-AcMur-Glu-dNH2Pim_ligase"/>
</dbReference>
<reference evidence="12 13" key="1">
    <citation type="submission" date="2020-03" db="EMBL/GenBank/DDBJ databases">
        <authorList>
            <person name="Picone N."/>
        </authorList>
    </citation>
    <scope>NUCLEOTIDE SEQUENCE [LARGE SCALE GENOMIC DNA]</scope>
    <source>
        <strain evidence="12">NSCAC1</strain>
    </source>
</reference>
<evidence type="ECO:0000256" key="5">
    <source>
        <dbReference type="ARBA" id="ARBA00023306"/>
    </source>
</evidence>
<feature type="binding site" evidence="7">
    <location>
        <position position="201"/>
    </location>
    <ligand>
        <name>UDP-N-acetyl-alpha-D-muramoyl-L-alanyl-D-glutamate</name>
        <dbReference type="ChEBI" id="CHEBI:83900"/>
    </ligand>
</feature>
<dbReference type="InterPro" id="IPR035911">
    <property type="entry name" value="MurE/MurF_N"/>
</dbReference>
<comment type="similarity">
    <text evidence="1 7">Belongs to the MurCDEF family. MurE subfamily.</text>
</comment>
<dbReference type="NCBIfam" id="TIGR01085">
    <property type="entry name" value="murE"/>
    <property type="match status" value="1"/>
</dbReference>
<dbReference type="GO" id="GO:0009252">
    <property type="term" value="P:peptidoglycan biosynthetic process"/>
    <property type="evidence" value="ECO:0007669"/>
    <property type="project" value="UniProtKB-UniRule"/>
</dbReference>
<dbReference type="Pfam" id="PF02875">
    <property type="entry name" value="Mur_ligase_C"/>
    <property type="match status" value="1"/>
</dbReference>
<dbReference type="Pfam" id="PF01225">
    <property type="entry name" value="Mur_ligase"/>
    <property type="match status" value="1"/>
</dbReference>
<feature type="binding site" evidence="7">
    <location>
        <position position="398"/>
    </location>
    <ligand>
        <name>meso-2,6-diaminopimelate</name>
        <dbReference type="ChEBI" id="CHEBI:57791"/>
    </ligand>
</feature>
<feature type="binding site" evidence="7">
    <location>
        <begin position="168"/>
        <end position="169"/>
    </location>
    <ligand>
        <name>UDP-N-acetyl-alpha-D-muramoyl-L-alanyl-D-glutamate</name>
        <dbReference type="ChEBI" id="CHEBI:83900"/>
    </ligand>
</feature>
<comment type="cofactor">
    <cofactor evidence="7">
        <name>Mg(2+)</name>
        <dbReference type="ChEBI" id="CHEBI:18420"/>
    </cofactor>
</comment>
<dbReference type="HAMAP" id="MF_00208">
    <property type="entry name" value="MurE"/>
    <property type="match status" value="1"/>
</dbReference>
<keyword evidence="3 7" id="KW-0133">Cell shape</keyword>
<evidence type="ECO:0000256" key="3">
    <source>
        <dbReference type="ARBA" id="ARBA00022960"/>
    </source>
</evidence>
<feature type="domain" description="Mur ligase N-terminal catalytic" evidence="9">
    <location>
        <begin position="30"/>
        <end position="112"/>
    </location>
</feature>
<accession>A0A7G1QAU9</accession>
<dbReference type="InterPro" id="IPR000713">
    <property type="entry name" value="Mur_ligase_N"/>
</dbReference>
<feature type="binding site" evidence="7">
    <location>
        <position position="203"/>
    </location>
    <ligand>
        <name>UDP-N-acetyl-alpha-D-muramoyl-L-alanyl-D-glutamate</name>
        <dbReference type="ChEBI" id="CHEBI:83900"/>
    </ligand>
</feature>
<feature type="domain" description="Mur ligase C-terminal" evidence="10">
    <location>
        <begin position="347"/>
        <end position="475"/>
    </location>
</feature>
<dbReference type="SUPFAM" id="SSF63418">
    <property type="entry name" value="MurE/MurF N-terminal domain"/>
    <property type="match status" value="1"/>
</dbReference>
<evidence type="ECO:0000256" key="7">
    <source>
        <dbReference type="HAMAP-Rule" id="MF_00208"/>
    </source>
</evidence>
<dbReference type="GO" id="GO:0051301">
    <property type="term" value="P:cell division"/>
    <property type="evidence" value="ECO:0007669"/>
    <property type="project" value="UniProtKB-KW"/>
</dbReference>
<dbReference type="Gene3D" id="3.40.1190.10">
    <property type="entry name" value="Mur-like, catalytic domain"/>
    <property type="match status" value="1"/>
</dbReference>